<organism evidence="2 3">
    <name type="scientific">Caulobacter flavus</name>
    <dbReference type="NCBI Taxonomy" id="1679497"/>
    <lineage>
        <taxon>Bacteria</taxon>
        <taxon>Pseudomonadati</taxon>
        <taxon>Pseudomonadota</taxon>
        <taxon>Alphaproteobacteria</taxon>
        <taxon>Caulobacterales</taxon>
        <taxon>Caulobacteraceae</taxon>
        <taxon>Caulobacter</taxon>
    </lineage>
</organism>
<dbReference type="GO" id="GO:0003677">
    <property type="term" value="F:DNA binding"/>
    <property type="evidence" value="ECO:0007669"/>
    <property type="project" value="InterPro"/>
</dbReference>
<accession>A0A2N5CL22</accession>
<dbReference type="EMBL" id="PJRQ01000052">
    <property type="protein sequence ID" value="PLR06435.1"/>
    <property type="molecule type" value="Genomic_DNA"/>
</dbReference>
<dbReference type="RefSeq" id="WP_123170788.1">
    <property type="nucleotide sequence ID" value="NZ_CP026100.1"/>
</dbReference>
<reference evidence="2 3" key="1">
    <citation type="submission" date="2017-12" db="EMBL/GenBank/DDBJ databases">
        <title>The genome sequence of Caulobacter flavus CGMCC1 15093.</title>
        <authorList>
            <person name="Gao J."/>
            <person name="Mao X."/>
            <person name="Sun J."/>
        </authorList>
    </citation>
    <scope>NUCLEOTIDE SEQUENCE [LARGE SCALE GENOMIC DNA]</scope>
    <source>
        <strain evidence="2 3">CGMCC1 15093</strain>
    </source>
</reference>
<evidence type="ECO:0000259" key="1">
    <source>
        <dbReference type="PROSITE" id="PS50943"/>
    </source>
</evidence>
<feature type="domain" description="HTH cro/C1-type" evidence="1">
    <location>
        <begin position="19"/>
        <end position="73"/>
    </location>
</feature>
<protein>
    <submittedName>
        <fullName evidence="2">Cro/Cl family transcriptional regulator</fullName>
    </submittedName>
</protein>
<name>A0A2N5CL22_9CAUL</name>
<dbReference type="PROSITE" id="PS50943">
    <property type="entry name" value="HTH_CROC1"/>
    <property type="match status" value="1"/>
</dbReference>
<dbReference type="InterPro" id="IPR010982">
    <property type="entry name" value="Lambda_DNA-bd_dom_sf"/>
</dbReference>
<dbReference type="CDD" id="cd00093">
    <property type="entry name" value="HTH_XRE"/>
    <property type="match status" value="1"/>
</dbReference>
<comment type="caution">
    <text evidence="2">The sequence shown here is derived from an EMBL/GenBank/DDBJ whole genome shotgun (WGS) entry which is preliminary data.</text>
</comment>
<gene>
    <name evidence="2" type="ORF">CFHF_24895</name>
</gene>
<dbReference type="SUPFAM" id="SSF47413">
    <property type="entry name" value="lambda repressor-like DNA-binding domains"/>
    <property type="match status" value="1"/>
</dbReference>
<sequence>MTKGSSNPPPWSALLSKAVRLLRRARGATVRDLADAMKLQTRTYEHFESGQAQPNFERMHHFAHATDADPNGLITSLLIGSPEFAVRVADNKLMTAFLIELQTFDQAAGDDLRRLDTLTIVSEFSATFERLLEEVRRRAELAARLQGRLGPSEDSQ</sequence>
<proteinExistence type="predicted"/>
<dbReference type="InterPro" id="IPR001387">
    <property type="entry name" value="Cro/C1-type_HTH"/>
</dbReference>
<dbReference type="Proteomes" id="UP000234483">
    <property type="component" value="Unassembled WGS sequence"/>
</dbReference>
<dbReference type="AlphaFoldDB" id="A0A2N5CL22"/>
<dbReference type="OrthoDB" id="7477536at2"/>
<evidence type="ECO:0000313" key="3">
    <source>
        <dbReference type="Proteomes" id="UP000234483"/>
    </source>
</evidence>
<evidence type="ECO:0000313" key="2">
    <source>
        <dbReference type="EMBL" id="PLR06435.1"/>
    </source>
</evidence>
<dbReference type="Gene3D" id="1.10.260.40">
    <property type="entry name" value="lambda repressor-like DNA-binding domains"/>
    <property type="match status" value="1"/>
</dbReference>
<dbReference type="SMART" id="SM00530">
    <property type="entry name" value="HTH_XRE"/>
    <property type="match status" value="1"/>
</dbReference>
<dbReference type="Pfam" id="PF13560">
    <property type="entry name" value="HTH_31"/>
    <property type="match status" value="1"/>
</dbReference>